<organism evidence="2 3">
    <name type="scientific">Desulfuribacillus stibiiarsenatis</name>
    <dbReference type="NCBI Taxonomy" id="1390249"/>
    <lineage>
        <taxon>Bacteria</taxon>
        <taxon>Bacillati</taxon>
        <taxon>Bacillota</taxon>
        <taxon>Desulfuribacillia</taxon>
        <taxon>Desulfuribacillales</taxon>
        <taxon>Desulfuribacillaceae</taxon>
        <taxon>Desulfuribacillus</taxon>
    </lineage>
</organism>
<dbReference type="InterPro" id="IPR021295">
    <property type="entry name" value="DUF2867"/>
</dbReference>
<keyword evidence="1" id="KW-1133">Transmembrane helix</keyword>
<dbReference type="AlphaFoldDB" id="A0A1E5L815"/>
<dbReference type="SUPFAM" id="SSF55961">
    <property type="entry name" value="Bet v1-like"/>
    <property type="match status" value="1"/>
</dbReference>
<dbReference type="STRING" id="1390249.BHU72_13725"/>
<dbReference type="Gene3D" id="3.30.530.20">
    <property type="match status" value="1"/>
</dbReference>
<name>A0A1E5L815_9FIRM</name>
<dbReference type="Proteomes" id="UP000095255">
    <property type="component" value="Unassembled WGS sequence"/>
</dbReference>
<keyword evidence="1" id="KW-0812">Transmembrane</keyword>
<evidence type="ECO:0008006" key="4">
    <source>
        <dbReference type="Google" id="ProtNLM"/>
    </source>
</evidence>
<dbReference type="CDD" id="cd07812">
    <property type="entry name" value="SRPBCC"/>
    <property type="match status" value="1"/>
</dbReference>
<dbReference type="InterPro" id="IPR023393">
    <property type="entry name" value="START-like_dom_sf"/>
</dbReference>
<keyword evidence="3" id="KW-1185">Reference proteome</keyword>
<dbReference type="Pfam" id="PF11066">
    <property type="entry name" value="DUF2867"/>
    <property type="match status" value="1"/>
</dbReference>
<reference evidence="2 3" key="1">
    <citation type="submission" date="2016-09" db="EMBL/GenBank/DDBJ databases">
        <title>Desulfuribacillus arsenicus sp. nov., an obligately anaerobic, dissimilatory arsenic- and antimonate-reducing bacterium isolated from anoxic sediments.</title>
        <authorList>
            <person name="Abin C.A."/>
            <person name="Hollibaugh J.T."/>
        </authorList>
    </citation>
    <scope>NUCLEOTIDE SEQUENCE [LARGE SCALE GENOMIC DNA]</scope>
    <source>
        <strain evidence="2 3">MLFW-2</strain>
    </source>
</reference>
<sequence>MLDIQREYITDKKTIHIHAPRSTVFDVVTSIGGQNGWYYANALWQIRGWIDEQLGGVGIARGRLHPQQLSVGDYLDFWRVEAWEEHKLLRLRAEMKIPGKAWLEYQLTTNEENSTTIVKQTAYYEPHGVWGYLYWYAMVPAHYFIFNGIVREIKQRTEKKGM</sequence>
<dbReference type="OrthoDB" id="9774199at2"/>
<accession>A0A1E5L815</accession>
<comment type="caution">
    <text evidence="2">The sequence shown here is derived from an EMBL/GenBank/DDBJ whole genome shotgun (WGS) entry which is preliminary data.</text>
</comment>
<protein>
    <recommendedName>
        <fullName evidence="4">DUF2867 domain-containing protein</fullName>
    </recommendedName>
</protein>
<evidence type="ECO:0000256" key="1">
    <source>
        <dbReference type="SAM" id="Phobius"/>
    </source>
</evidence>
<dbReference type="RefSeq" id="WP_069701260.1">
    <property type="nucleotide sequence ID" value="NZ_MJAT01000005.1"/>
</dbReference>
<keyword evidence="1" id="KW-0472">Membrane</keyword>
<evidence type="ECO:0000313" key="2">
    <source>
        <dbReference type="EMBL" id="OEH86281.1"/>
    </source>
</evidence>
<gene>
    <name evidence="2" type="ORF">BHU72_13725</name>
</gene>
<evidence type="ECO:0000313" key="3">
    <source>
        <dbReference type="Proteomes" id="UP000095255"/>
    </source>
</evidence>
<dbReference type="EMBL" id="MJAT01000005">
    <property type="protein sequence ID" value="OEH86281.1"/>
    <property type="molecule type" value="Genomic_DNA"/>
</dbReference>
<feature type="transmembrane region" description="Helical" evidence="1">
    <location>
        <begin position="133"/>
        <end position="150"/>
    </location>
</feature>
<proteinExistence type="predicted"/>